<feature type="transmembrane region" description="Helical" evidence="9">
    <location>
        <begin position="9"/>
        <end position="27"/>
    </location>
</feature>
<dbReference type="GO" id="GO:0020037">
    <property type="term" value="F:heme binding"/>
    <property type="evidence" value="ECO:0007669"/>
    <property type="project" value="InterPro"/>
</dbReference>
<sequence>MKTNKLKDVLSFAGFLGMIGALIFLTTNSTRTYKPISESQTEWKNLKILPKNITKDSLMFVMKTFNASLGVDCAHCHASQKDNQQKLDFPSDAKMTKEIARGMLAMTNDINSKYFLPHRPDPKPKNLVAVYCVTCHRGNPNPEEYLQDVSKMIPRLMPTKEKNEK</sequence>
<organism evidence="10 11">
    <name type="scientific">Kaistella treverensis</name>
    <dbReference type="NCBI Taxonomy" id="631455"/>
    <lineage>
        <taxon>Bacteria</taxon>
        <taxon>Pseudomonadati</taxon>
        <taxon>Bacteroidota</taxon>
        <taxon>Flavobacteriia</taxon>
        <taxon>Flavobacteriales</taxon>
        <taxon>Weeksellaceae</taxon>
        <taxon>Chryseobacterium group</taxon>
        <taxon>Kaistella</taxon>
    </lineage>
</organism>
<dbReference type="Pfam" id="PF02276">
    <property type="entry name" value="CytoC_RC"/>
    <property type="match status" value="1"/>
</dbReference>
<keyword evidence="9" id="KW-0812">Transmembrane</keyword>
<dbReference type="InterPro" id="IPR003158">
    <property type="entry name" value="Photosyn_RC_cyt_c-su"/>
</dbReference>
<evidence type="ECO:0000256" key="5">
    <source>
        <dbReference type="ARBA" id="ARBA00022617"/>
    </source>
</evidence>
<dbReference type="Gene3D" id="1.10.468.10">
    <property type="entry name" value="Photosynthetic Reaction Center, subunit C, domain 2"/>
    <property type="match status" value="1"/>
</dbReference>
<evidence type="ECO:0000256" key="6">
    <source>
        <dbReference type="ARBA" id="ARBA00022723"/>
    </source>
</evidence>
<keyword evidence="3" id="KW-0813">Transport</keyword>
<dbReference type="AlphaFoldDB" id="A0A1I3JLS2"/>
<evidence type="ECO:0000256" key="2">
    <source>
        <dbReference type="ARBA" id="ARBA00015978"/>
    </source>
</evidence>
<proteinExistence type="predicted"/>
<evidence type="ECO:0000256" key="3">
    <source>
        <dbReference type="ARBA" id="ARBA00022448"/>
    </source>
</evidence>
<keyword evidence="4" id="KW-0602">Photosynthesis</keyword>
<dbReference type="NCBIfam" id="NF033196">
    <property type="entry name" value="c_type_nonphoto"/>
    <property type="match status" value="1"/>
</dbReference>
<dbReference type="GO" id="GO:0030077">
    <property type="term" value="C:plasma membrane light-harvesting complex"/>
    <property type="evidence" value="ECO:0007669"/>
    <property type="project" value="InterPro"/>
</dbReference>
<keyword evidence="11" id="KW-1185">Reference proteome</keyword>
<evidence type="ECO:0000256" key="8">
    <source>
        <dbReference type="ARBA" id="ARBA00023004"/>
    </source>
</evidence>
<reference evidence="11" key="1">
    <citation type="submission" date="2016-10" db="EMBL/GenBank/DDBJ databases">
        <authorList>
            <person name="Varghese N."/>
            <person name="Submissions S."/>
        </authorList>
    </citation>
    <scope>NUCLEOTIDE SEQUENCE [LARGE SCALE GENOMIC DNA]</scope>
    <source>
        <strain evidence="11">DSM 22251</strain>
    </source>
</reference>
<dbReference type="GO" id="GO:0009055">
    <property type="term" value="F:electron transfer activity"/>
    <property type="evidence" value="ECO:0007669"/>
    <property type="project" value="InterPro"/>
</dbReference>
<evidence type="ECO:0000313" key="11">
    <source>
        <dbReference type="Proteomes" id="UP000242560"/>
    </source>
</evidence>
<evidence type="ECO:0000313" key="10">
    <source>
        <dbReference type="EMBL" id="SFI61222.1"/>
    </source>
</evidence>
<evidence type="ECO:0000256" key="4">
    <source>
        <dbReference type="ARBA" id="ARBA00022531"/>
    </source>
</evidence>
<dbReference type="InterPro" id="IPR036280">
    <property type="entry name" value="Multihaem_cyt_sf"/>
</dbReference>
<evidence type="ECO:0000256" key="1">
    <source>
        <dbReference type="ARBA" id="ARBA00003196"/>
    </source>
</evidence>
<name>A0A1I3JLS2_9FLAO</name>
<protein>
    <recommendedName>
        <fullName evidence="2">Photosynthetic reaction center cytochrome c subunit</fullName>
    </recommendedName>
</protein>
<keyword evidence="9" id="KW-1133">Transmembrane helix</keyword>
<keyword evidence="7" id="KW-0249">Electron transport</keyword>
<comment type="function">
    <text evidence="1">The reaction center of purple bacteria contains a tightly bound cytochrome molecule which re-reduces the photo oxidized primary electron donor.</text>
</comment>
<dbReference type="InterPro" id="IPR023119">
    <property type="entry name" value="Multihaem_cyt_PRC_cyt_su-like"/>
</dbReference>
<accession>A0A1I3JLS2</accession>
<keyword evidence="5" id="KW-0349">Heme</keyword>
<evidence type="ECO:0000256" key="9">
    <source>
        <dbReference type="SAM" id="Phobius"/>
    </source>
</evidence>
<gene>
    <name evidence="10" type="ORF">SAMN05421638_0260</name>
</gene>
<dbReference type="GO" id="GO:0005506">
    <property type="term" value="F:iron ion binding"/>
    <property type="evidence" value="ECO:0007669"/>
    <property type="project" value="InterPro"/>
</dbReference>
<dbReference type="RefSeq" id="WP_089817944.1">
    <property type="nucleotide sequence ID" value="NZ_FORQ01000001.1"/>
</dbReference>
<dbReference type="SUPFAM" id="SSF48695">
    <property type="entry name" value="Multiheme cytochromes"/>
    <property type="match status" value="1"/>
</dbReference>
<dbReference type="EMBL" id="FORQ01000001">
    <property type="protein sequence ID" value="SFI61222.1"/>
    <property type="molecule type" value="Genomic_DNA"/>
</dbReference>
<dbReference type="Proteomes" id="UP000242560">
    <property type="component" value="Unassembled WGS sequence"/>
</dbReference>
<dbReference type="GO" id="GO:0019684">
    <property type="term" value="P:photosynthesis, light reaction"/>
    <property type="evidence" value="ECO:0007669"/>
    <property type="project" value="InterPro"/>
</dbReference>
<keyword evidence="9" id="KW-0472">Membrane</keyword>
<evidence type="ECO:0000256" key="7">
    <source>
        <dbReference type="ARBA" id="ARBA00022982"/>
    </source>
</evidence>
<keyword evidence="6" id="KW-0479">Metal-binding</keyword>
<keyword evidence="8" id="KW-0408">Iron</keyword>